<name>A0A3B0P9Z5_MYCSY</name>
<protein>
    <submittedName>
        <fullName evidence="1">EMAP domain</fullName>
    </submittedName>
</protein>
<proteinExistence type="predicted"/>
<organism evidence="1 2">
    <name type="scientific">Mycoplasmopsis synoviae</name>
    <name type="common">Mycoplasma synoviae</name>
    <dbReference type="NCBI Taxonomy" id="2109"/>
    <lineage>
        <taxon>Bacteria</taxon>
        <taxon>Bacillati</taxon>
        <taxon>Mycoplasmatota</taxon>
        <taxon>Mycoplasmoidales</taxon>
        <taxon>Metamycoplasmataceae</taxon>
        <taxon>Mycoplasmopsis</taxon>
    </lineage>
</organism>
<accession>A0A3B0P9Z5</accession>
<dbReference type="AlphaFoldDB" id="A0A3B0P9Z5"/>
<gene>
    <name evidence="1" type="ORF">NCTC10124_00668</name>
</gene>
<evidence type="ECO:0000313" key="2">
    <source>
        <dbReference type="Proteomes" id="UP000259328"/>
    </source>
</evidence>
<reference evidence="2" key="1">
    <citation type="submission" date="2018-06" db="EMBL/GenBank/DDBJ databases">
        <authorList>
            <consortium name="Pathogen Informatics"/>
        </authorList>
    </citation>
    <scope>NUCLEOTIDE SEQUENCE [LARGE SCALE GENOMIC DNA]</scope>
    <source>
        <strain evidence="2">NCTC10124</strain>
    </source>
</reference>
<sequence>MDLDCLFVEFKYDLYFDDKFKKYEAPNLDVLKSIDLTFELNNNEHLQKYLDKINSVAKVFEIKEIDDFKKETSHNVSLRITAPSAEIDKLNSHFNKD</sequence>
<dbReference type="Proteomes" id="UP000259328">
    <property type="component" value="Chromosome"/>
</dbReference>
<evidence type="ECO:0000313" key="1">
    <source>
        <dbReference type="EMBL" id="SYV92940.1"/>
    </source>
</evidence>
<dbReference type="EMBL" id="LS991953">
    <property type="protein sequence ID" value="SYV92940.1"/>
    <property type="molecule type" value="Genomic_DNA"/>
</dbReference>